<organism evidence="1 2">
    <name type="scientific">Sphingobacterium spiritivorum ATCC 33861</name>
    <dbReference type="NCBI Taxonomy" id="525373"/>
    <lineage>
        <taxon>Bacteria</taxon>
        <taxon>Pseudomonadati</taxon>
        <taxon>Bacteroidota</taxon>
        <taxon>Sphingobacteriia</taxon>
        <taxon>Sphingobacteriales</taxon>
        <taxon>Sphingobacteriaceae</taxon>
        <taxon>Sphingobacterium</taxon>
    </lineage>
</organism>
<dbReference type="HOGENOM" id="CLU_1804957_0_0_10"/>
<evidence type="ECO:0000313" key="1">
    <source>
        <dbReference type="EMBL" id="EFK56557.1"/>
    </source>
</evidence>
<dbReference type="GeneID" id="95431032"/>
<dbReference type="AlphaFoldDB" id="D7VS06"/>
<proteinExistence type="predicted"/>
<dbReference type="Proteomes" id="UP000006258">
    <property type="component" value="Unassembled WGS sequence"/>
</dbReference>
<sequence length="143" mass="16812">MKYIYILLLLCISGCLSDHSTKKARVIYRIGFDYIELSFDESGYAQAKTGRGNSIDEDSFFAESTTDSVKFYIKNSSIFFKKLEELKEKKIERAKSYTRTQIYLNDSLYFDTEMYSSDFWDIYSNISNEIPDAFNPFKTDRFD</sequence>
<gene>
    <name evidence="1" type="ORF">HMPREF0766_13760</name>
</gene>
<protein>
    <submittedName>
        <fullName evidence="1">Uncharacterized protein</fullName>
    </submittedName>
</protein>
<evidence type="ECO:0000313" key="2">
    <source>
        <dbReference type="Proteomes" id="UP000006258"/>
    </source>
</evidence>
<accession>D7VS06</accession>
<name>D7VS06_SPHSI</name>
<comment type="caution">
    <text evidence="1">The sequence shown here is derived from an EMBL/GenBank/DDBJ whole genome shotgun (WGS) entry which is preliminary data.</text>
</comment>
<dbReference type="EMBL" id="ACHA02000012">
    <property type="protein sequence ID" value="EFK56557.1"/>
    <property type="molecule type" value="Genomic_DNA"/>
</dbReference>
<reference evidence="1" key="1">
    <citation type="submission" date="2010-07" db="EMBL/GenBank/DDBJ databases">
        <authorList>
            <person name="Muzny D."/>
            <person name="Qin X."/>
            <person name="Buhay C."/>
            <person name="Dugan-Rocha S."/>
            <person name="Ding Y."/>
            <person name="Chen G."/>
            <person name="Hawes A."/>
            <person name="Holder M."/>
            <person name="Jhangiani S."/>
            <person name="Johnson A."/>
            <person name="Khan Z."/>
            <person name="Li Z."/>
            <person name="Liu W."/>
            <person name="Liu X."/>
            <person name="Perez L."/>
            <person name="Shen H."/>
            <person name="Wang Q."/>
            <person name="Watt J."/>
            <person name="Xi L."/>
            <person name="Xin Y."/>
            <person name="Zhou J."/>
            <person name="Deng J."/>
            <person name="Jiang H."/>
            <person name="Liu Y."/>
            <person name="Qu J."/>
            <person name="Song X.-Z."/>
            <person name="Zhang L."/>
            <person name="Villasana D."/>
            <person name="Johnson A."/>
            <person name="Liu J."/>
            <person name="Liyanage D."/>
            <person name="Lorensuhewa L."/>
            <person name="Robinson T."/>
            <person name="Song A."/>
            <person name="Song B.-B."/>
            <person name="Dinh H."/>
            <person name="Thornton R."/>
            <person name="Coyle M."/>
            <person name="Francisco L."/>
            <person name="Jackson L."/>
            <person name="Javaid M."/>
            <person name="Korchina V."/>
            <person name="Kovar C."/>
            <person name="Mata R."/>
            <person name="Mathew T."/>
            <person name="Ngo R."/>
            <person name="Nguyen L."/>
            <person name="Nguyen N."/>
            <person name="Okwuonu G."/>
            <person name="Ongeri F."/>
            <person name="Pham C."/>
            <person name="Simmons D."/>
            <person name="Wilczek-Boney K."/>
            <person name="Hale W."/>
            <person name="Jakkamsetti A."/>
            <person name="Pham P."/>
            <person name="Ruth R."/>
            <person name="San Lucas F."/>
            <person name="Warren J."/>
            <person name="Zhang J."/>
            <person name="Zhao Z."/>
            <person name="Zhou C."/>
            <person name="Zhu D."/>
            <person name="Lee S."/>
            <person name="Bess C."/>
            <person name="Blankenburg K."/>
            <person name="Forbes L."/>
            <person name="Fu Q."/>
            <person name="Gubbala S."/>
            <person name="Hirani K."/>
            <person name="Jayaseelan J.C."/>
            <person name="Lara F."/>
            <person name="Munidasa M."/>
            <person name="Palculict T."/>
            <person name="Patil S."/>
            <person name="Pu L.-L."/>
            <person name="Saada N."/>
            <person name="Tang L."/>
            <person name="Weissenberger G."/>
            <person name="Zhu Y."/>
            <person name="Hemphill L."/>
            <person name="Shang Y."/>
            <person name="Youmans B."/>
            <person name="Ayvaz T."/>
            <person name="Ross M."/>
            <person name="Santibanez J."/>
            <person name="Aqrawi P."/>
            <person name="Gross S."/>
            <person name="Joshi V."/>
            <person name="Fowler G."/>
            <person name="Nazareth L."/>
            <person name="Reid J."/>
            <person name="Worley K."/>
            <person name="Petrosino J."/>
            <person name="Highlander S."/>
            <person name="Gibbs R."/>
        </authorList>
    </citation>
    <scope>NUCLEOTIDE SEQUENCE [LARGE SCALE GENOMIC DNA]</scope>
    <source>
        <strain evidence="1">ATCC 33861</strain>
    </source>
</reference>
<dbReference type="STRING" id="525373.HMPREF0766_13760"/>
<dbReference type="RefSeq" id="WP_002995200.1">
    <property type="nucleotide sequence ID" value="NZ_GL379770.1"/>
</dbReference>
<keyword evidence="2" id="KW-1185">Reference proteome</keyword>
<dbReference type="OrthoDB" id="711904at2"/>